<feature type="region of interest" description="Disordered" evidence="1">
    <location>
        <begin position="308"/>
        <end position="342"/>
    </location>
</feature>
<evidence type="ECO:0000256" key="1">
    <source>
        <dbReference type="SAM" id="MobiDB-lite"/>
    </source>
</evidence>
<feature type="region of interest" description="Disordered" evidence="1">
    <location>
        <begin position="678"/>
        <end position="750"/>
    </location>
</feature>
<proteinExistence type="predicted"/>
<dbReference type="Proteomes" id="UP000751190">
    <property type="component" value="Unassembled WGS sequence"/>
</dbReference>
<feature type="compositionally biased region" description="Pro residues" evidence="1">
    <location>
        <begin position="713"/>
        <end position="723"/>
    </location>
</feature>
<accession>A0A8J5X316</accession>
<name>A0A8J5X316_DIALT</name>
<protein>
    <submittedName>
        <fullName evidence="2">Uncharacterized protein</fullName>
    </submittedName>
</protein>
<gene>
    <name evidence="2" type="ORF">KFE25_000967</name>
</gene>
<evidence type="ECO:0000313" key="3">
    <source>
        <dbReference type="Proteomes" id="UP000751190"/>
    </source>
</evidence>
<dbReference type="EMBL" id="JAGTXO010000039">
    <property type="protein sequence ID" value="KAG8459611.1"/>
    <property type="molecule type" value="Genomic_DNA"/>
</dbReference>
<feature type="compositionally biased region" description="Basic and acidic residues" evidence="1">
    <location>
        <begin position="265"/>
        <end position="274"/>
    </location>
</feature>
<sequence>MLPPLAPGGGAETPISAYAHSVIWRQASHRRLDGRMGADSGVWAPLGKQYQPLCQPELDLDARFKARASLLEQMRALDADTPHAAARRDFVRFNEPPPRKNGRDAHTPAPTRPAGELGDGGAPTAPTRGAHARPVGLLDAFDDGPMYARDARPLWLDSRRLCFPPQVLRTSHARVKQVGAGTAYRATIFTFNAQPRLHPAAGALPPIVASSDDELPRAPPLRPSAGGAGAPLTSEALRLVSPWPWHARRTMAAGVAAAGAPRSRQPHERTERGRGVLTVANGVACASCAPRGASEGGAVAIGRHADARDLGVGPGTAPRQPPPPQPPPPPPPPLAARVRARAPAARPSASAFLAKLSAAHARDDLANAAVRAPPAAMDIPRLAADFARVREERRSALDATLVERQMLRADVFSLPAAQARVGELVAARPQATAAAQLTRAARAGIGAPAGRSARPSVWHAISTELADRDGGELRLWQTLVTLAVDDARAAAGRARAIREGELEVAAPVGHGWEVAAAHAEAAQAPRVGPDAAQPDERTQAFLRRLHALLLDGARAASPLLTATLGSEFGMEHALIRKLLLAACAHAGMGAEHAATHLSEAGAAAAERARARASERAPRRGARAARDEPKALGRTRAQAAVARAEMRALARAARAAAAARGAAIARARAHALDVRRAGTSAASGGVVDGQDAGERPLSPTEQLRFELGLGRNPSPTPTPSPSLSPPSTGSGDGRARPGRACSRGEGTAPAS</sequence>
<comment type="caution">
    <text evidence="2">The sequence shown here is derived from an EMBL/GenBank/DDBJ whole genome shotgun (WGS) entry which is preliminary data.</text>
</comment>
<reference evidence="2" key="1">
    <citation type="submission" date="2021-05" db="EMBL/GenBank/DDBJ databases">
        <title>The genome of the haptophyte Pavlova lutheri (Diacronema luteri, Pavlovales) - a model for lipid biosynthesis in eukaryotic algae.</title>
        <authorList>
            <person name="Hulatt C.J."/>
            <person name="Posewitz M.C."/>
        </authorList>
    </citation>
    <scope>NUCLEOTIDE SEQUENCE</scope>
    <source>
        <strain evidence="2">NIVA-4/92</strain>
    </source>
</reference>
<feature type="compositionally biased region" description="Basic and acidic residues" evidence="1">
    <location>
        <begin position="606"/>
        <end position="630"/>
    </location>
</feature>
<feature type="region of interest" description="Disordered" evidence="1">
    <location>
        <begin position="88"/>
        <end position="131"/>
    </location>
</feature>
<feature type="compositionally biased region" description="Basic and acidic residues" evidence="1">
    <location>
        <begin position="88"/>
        <end position="106"/>
    </location>
</feature>
<feature type="region of interest" description="Disordered" evidence="1">
    <location>
        <begin position="254"/>
        <end position="275"/>
    </location>
</feature>
<dbReference type="AlphaFoldDB" id="A0A8J5X316"/>
<evidence type="ECO:0000313" key="2">
    <source>
        <dbReference type="EMBL" id="KAG8459611.1"/>
    </source>
</evidence>
<feature type="compositionally biased region" description="Pro residues" evidence="1">
    <location>
        <begin position="319"/>
        <end position="334"/>
    </location>
</feature>
<organism evidence="2 3">
    <name type="scientific">Diacronema lutheri</name>
    <name type="common">Unicellular marine alga</name>
    <name type="synonym">Monochrysis lutheri</name>
    <dbReference type="NCBI Taxonomy" id="2081491"/>
    <lineage>
        <taxon>Eukaryota</taxon>
        <taxon>Haptista</taxon>
        <taxon>Haptophyta</taxon>
        <taxon>Pavlovophyceae</taxon>
        <taxon>Pavlovales</taxon>
        <taxon>Pavlovaceae</taxon>
        <taxon>Diacronema</taxon>
    </lineage>
</organism>
<keyword evidence="3" id="KW-1185">Reference proteome</keyword>
<feature type="region of interest" description="Disordered" evidence="1">
    <location>
        <begin position="604"/>
        <end position="637"/>
    </location>
</feature>